<dbReference type="AlphaFoldDB" id="A0A8J6IYT9"/>
<evidence type="ECO:0000313" key="7">
    <source>
        <dbReference type="Proteomes" id="UP000602260"/>
    </source>
</evidence>
<comment type="subcellular location">
    <subcellularLocation>
        <location evidence="1">Membrane</location>
        <topology evidence="1">Multi-pass membrane protein</topology>
    </subcellularLocation>
</comment>
<evidence type="ECO:0000313" key="6">
    <source>
        <dbReference type="EMBL" id="MBC5716693.1"/>
    </source>
</evidence>
<organism evidence="6 7">
    <name type="scientific">Flintibacter faecis</name>
    <dbReference type="NCBI Taxonomy" id="2763047"/>
    <lineage>
        <taxon>Bacteria</taxon>
        <taxon>Bacillati</taxon>
        <taxon>Bacillota</taxon>
        <taxon>Clostridia</taxon>
        <taxon>Eubacteriales</taxon>
        <taxon>Flintibacter</taxon>
    </lineage>
</organism>
<dbReference type="Pfam" id="PF04973">
    <property type="entry name" value="NMN_transporter"/>
    <property type="match status" value="1"/>
</dbReference>
<protein>
    <submittedName>
        <fullName evidence="6">Nicotinamide mononucleotide transporter</fullName>
    </submittedName>
</protein>
<evidence type="ECO:0000256" key="4">
    <source>
        <dbReference type="ARBA" id="ARBA00023136"/>
    </source>
</evidence>
<dbReference type="GO" id="GO:0034257">
    <property type="term" value="F:nicotinamide riboside transmembrane transporter activity"/>
    <property type="evidence" value="ECO:0007669"/>
    <property type="project" value="InterPro"/>
</dbReference>
<comment type="caution">
    <text evidence="6">The sequence shown here is derived from an EMBL/GenBank/DDBJ whole genome shotgun (WGS) entry which is preliminary data.</text>
</comment>
<feature type="transmembrane region" description="Helical" evidence="5">
    <location>
        <begin position="122"/>
        <end position="139"/>
    </location>
</feature>
<evidence type="ECO:0000256" key="1">
    <source>
        <dbReference type="ARBA" id="ARBA00004141"/>
    </source>
</evidence>
<feature type="transmembrane region" description="Helical" evidence="5">
    <location>
        <begin position="145"/>
        <end position="165"/>
    </location>
</feature>
<evidence type="ECO:0000256" key="3">
    <source>
        <dbReference type="ARBA" id="ARBA00022989"/>
    </source>
</evidence>
<feature type="transmembrane region" description="Helical" evidence="5">
    <location>
        <begin position="195"/>
        <end position="215"/>
    </location>
</feature>
<reference evidence="6" key="1">
    <citation type="submission" date="2020-08" db="EMBL/GenBank/DDBJ databases">
        <title>Genome public.</title>
        <authorList>
            <person name="Liu C."/>
            <person name="Sun Q."/>
        </authorList>
    </citation>
    <scope>NUCLEOTIDE SEQUENCE</scope>
    <source>
        <strain evidence="6">BX5</strain>
    </source>
</reference>
<feature type="transmembrane region" description="Helical" evidence="5">
    <location>
        <begin position="172"/>
        <end position="189"/>
    </location>
</feature>
<feature type="transmembrane region" description="Helical" evidence="5">
    <location>
        <begin position="83"/>
        <end position="101"/>
    </location>
</feature>
<sequence>MKKEWFALSPGERGLWLFSVAVVAMAGVLGGQTTAAGVLGPVIGVTALIYIARGAVLGQVLMVVFSLVYGYLSFYCRYYGEMVTYMGMTGPISAMTVVTWLRHPSQEENQVEAARLSPRLRWIMAVSAAGTTWAFYYILKYFHTAQLPLSTLSVTTSFLASYLMLFRSSMYAVAYAANDLVLIGLWVLAARNDPANWSMAICFAMFFCNDLYGFVSWRKRQRQQELLKGQEN</sequence>
<dbReference type="EMBL" id="JACOPN010000003">
    <property type="protein sequence ID" value="MBC5716693.1"/>
    <property type="molecule type" value="Genomic_DNA"/>
</dbReference>
<dbReference type="GO" id="GO:0016020">
    <property type="term" value="C:membrane"/>
    <property type="evidence" value="ECO:0007669"/>
    <property type="project" value="UniProtKB-SubCell"/>
</dbReference>
<accession>A0A8J6IYT9</accession>
<feature type="transmembrane region" description="Helical" evidence="5">
    <location>
        <begin position="47"/>
        <end position="71"/>
    </location>
</feature>
<name>A0A8J6IYT9_9FIRM</name>
<proteinExistence type="predicted"/>
<dbReference type="InterPro" id="IPR006419">
    <property type="entry name" value="NMN_transpt_PnuC"/>
</dbReference>
<keyword evidence="2 5" id="KW-0812">Transmembrane</keyword>
<dbReference type="Proteomes" id="UP000602260">
    <property type="component" value="Unassembled WGS sequence"/>
</dbReference>
<keyword evidence="4 5" id="KW-0472">Membrane</keyword>
<keyword evidence="3 5" id="KW-1133">Transmembrane helix</keyword>
<evidence type="ECO:0000256" key="5">
    <source>
        <dbReference type="SAM" id="Phobius"/>
    </source>
</evidence>
<gene>
    <name evidence="6" type="ORF">H8S55_05065</name>
</gene>
<keyword evidence="7" id="KW-1185">Reference proteome</keyword>
<dbReference type="NCBIfam" id="TIGR01528">
    <property type="entry name" value="NMN_trans_PnuC"/>
    <property type="match status" value="1"/>
</dbReference>
<evidence type="ECO:0000256" key="2">
    <source>
        <dbReference type="ARBA" id="ARBA00022692"/>
    </source>
</evidence>
<feature type="transmembrane region" description="Helical" evidence="5">
    <location>
        <begin position="15"/>
        <end position="40"/>
    </location>
</feature>
<dbReference type="RefSeq" id="WP_186878060.1">
    <property type="nucleotide sequence ID" value="NZ_JACOPN010000003.1"/>
</dbReference>